<keyword evidence="1" id="KW-0812">Transmembrane</keyword>
<feature type="transmembrane region" description="Helical" evidence="1">
    <location>
        <begin position="103"/>
        <end position="124"/>
    </location>
</feature>
<dbReference type="AlphaFoldDB" id="A0A927CVS2"/>
<dbReference type="Proteomes" id="UP000602076">
    <property type="component" value="Unassembled WGS sequence"/>
</dbReference>
<dbReference type="RefSeq" id="WP_190997965.1">
    <property type="nucleotide sequence ID" value="NZ_JACXSI010000018.1"/>
</dbReference>
<evidence type="ECO:0000256" key="1">
    <source>
        <dbReference type="SAM" id="Phobius"/>
    </source>
</evidence>
<keyword evidence="3" id="KW-1185">Reference proteome</keyword>
<comment type="caution">
    <text evidence="2">The sequence shown here is derived from an EMBL/GenBank/DDBJ whole genome shotgun (WGS) entry which is preliminary data.</text>
</comment>
<sequence length="242" mass="26983">MIDILQAEFLKQKKSTFALLCTIMVLSVQIVLIAKDMMIGSVPDDTEWIYTLILMNSLILSIMSGFFITFLMQREYQDRTLINILNAPVSRVSFIVAKLLVWAMWYIITACLVAVVIVIGYRLVYPASFGWSGVQLIFLLVAKNSGFLFVASLPVLWITVLQRTLFYPSLLVTFIFTVIAIAGTQTSMGMLKLAIAVPWSAASIASLMSASSIYFWIAVLSVFLSGIIGTVLTIYSFVRQDQ</sequence>
<protein>
    <submittedName>
        <fullName evidence="2">ABC transporter permease</fullName>
    </submittedName>
</protein>
<name>A0A927CVS2_9BACI</name>
<feature type="transmembrane region" description="Helical" evidence="1">
    <location>
        <begin position="213"/>
        <end position="238"/>
    </location>
</feature>
<feature type="transmembrane region" description="Helical" evidence="1">
    <location>
        <begin position="136"/>
        <end position="159"/>
    </location>
</feature>
<keyword evidence="1" id="KW-0472">Membrane</keyword>
<dbReference type="EMBL" id="JACXSI010000018">
    <property type="protein sequence ID" value="MBD3108421.1"/>
    <property type="molecule type" value="Genomic_DNA"/>
</dbReference>
<evidence type="ECO:0000313" key="2">
    <source>
        <dbReference type="EMBL" id="MBD3108421.1"/>
    </source>
</evidence>
<feature type="transmembrane region" description="Helical" evidence="1">
    <location>
        <begin position="16"/>
        <end position="34"/>
    </location>
</feature>
<reference evidence="2" key="1">
    <citation type="submission" date="2020-09" db="EMBL/GenBank/DDBJ databases">
        <title>Bacillus faecalis sp. nov., a moderately halophilic bacterium isolated from cow faeces.</title>
        <authorList>
            <person name="Jiang L."/>
            <person name="Lee J."/>
        </authorList>
    </citation>
    <scope>NUCLEOTIDE SEQUENCE</scope>
    <source>
        <strain evidence="2">AGMB 02131</strain>
    </source>
</reference>
<evidence type="ECO:0000313" key="3">
    <source>
        <dbReference type="Proteomes" id="UP000602076"/>
    </source>
</evidence>
<dbReference type="Pfam" id="PF12730">
    <property type="entry name" value="ABC2_membrane_4"/>
    <property type="match status" value="1"/>
</dbReference>
<gene>
    <name evidence="2" type="ORF">IEO70_08585</name>
</gene>
<accession>A0A927CVS2</accession>
<feature type="transmembrane region" description="Helical" evidence="1">
    <location>
        <begin position="165"/>
        <end position="183"/>
    </location>
</feature>
<keyword evidence="1" id="KW-1133">Transmembrane helix</keyword>
<organism evidence="2 3">
    <name type="scientific">Peribacillus faecalis</name>
    <dbReference type="NCBI Taxonomy" id="2772559"/>
    <lineage>
        <taxon>Bacteria</taxon>
        <taxon>Bacillati</taxon>
        <taxon>Bacillota</taxon>
        <taxon>Bacilli</taxon>
        <taxon>Bacillales</taxon>
        <taxon>Bacillaceae</taxon>
        <taxon>Peribacillus</taxon>
    </lineage>
</organism>
<proteinExistence type="predicted"/>
<feature type="transmembrane region" description="Helical" evidence="1">
    <location>
        <begin position="49"/>
        <end position="68"/>
    </location>
</feature>